<keyword evidence="6" id="KW-0511">Multifunctional enzyme</keyword>
<feature type="domain" description="3-hydroxyacyl-CoA dehydrogenase C-terminal" evidence="9">
    <location>
        <begin position="292"/>
        <end position="396"/>
    </location>
</feature>
<evidence type="ECO:0000256" key="2">
    <source>
        <dbReference type="ARBA" id="ARBA00005005"/>
    </source>
</evidence>
<reference evidence="11" key="3">
    <citation type="submission" date="2025-09" db="UniProtKB">
        <authorList>
            <consortium name="Ensembl"/>
        </authorList>
    </citation>
    <scope>IDENTIFICATION</scope>
</reference>
<organism evidence="11 12">
    <name type="scientific">Latimeria chalumnae</name>
    <name type="common">Coelacanth</name>
    <dbReference type="NCBI Taxonomy" id="7897"/>
    <lineage>
        <taxon>Eukaryota</taxon>
        <taxon>Metazoa</taxon>
        <taxon>Chordata</taxon>
        <taxon>Craniata</taxon>
        <taxon>Vertebrata</taxon>
        <taxon>Euteleostomi</taxon>
        <taxon>Coelacanthiformes</taxon>
        <taxon>Coelacanthidae</taxon>
        <taxon>Latimeria</taxon>
    </lineage>
</organism>
<dbReference type="FunCoup" id="H3AX87">
    <property type="interactions" value="776"/>
</dbReference>
<evidence type="ECO:0000256" key="4">
    <source>
        <dbReference type="ARBA" id="ARBA00023235"/>
    </source>
</evidence>
<accession>H3AX87</accession>
<dbReference type="Gene3D" id="3.40.50.720">
    <property type="entry name" value="NAD(P)-binding Rossmann-like Domain"/>
    <property type="match status" value="1"/>
</dbReference>
<dbReference type="Ensembl" id="ENSLACT00000014358.1">
    <property type="protein sequence ID" value="ENSLACP00000014258.1"/>
    <property type="gene ID" value="ENSLACG00000012550.1"/>
</dbReference>
<keyword evidence="4" id="KW-0413">Isomerase</keyword>
<comment type="catalytic activity">
    <reaction evidence="1">
        <text>(3S)-hydroxyhexadecanoyl-CoA = (2E)-hexadecenoyl-CoA + H2O</text>
        <dbReference type="Rhea" id="RHEA:31163"/>
        <dbReference type="ChEBI" id="CHEBI:15377"/>
        <dbReference type="ChEBI" id="CHEBI:61526"/>
        <dbReference type="ChEBI" id="CHEBI:62613"/>
    </reaction>
    <physiologicalReaction direction="right-to-left" evidence="1">
        <dbReference type="Rhea" id="RHEA:31165"/>
    </physiologicalReaction>
</comment>
<evidence type="ECO:0000256" key="7">
    <source>
        <dbReference type="ARBA" id="ARBA00047613"/>
    </source>
</evidence>
<evidence type="ECO:0000256" key="8">
    <source>
        <dbReference type="ARBA" id="ARBA00048361"/>
    </source>
</evidence>
<dbReference type="EMBL" id="AFYH01099272">
    <property type="status" value="NOT_ANNOTATED_CDS"/>
    <property type="molecule type" value="Genomic_DNA"/>
</dbReference>
<reference evidence="11" key="2">
    <citation type="submission" date="2025-08" db="UniProtKB">
        <authorList>
            <consortium name="Ensembl"/>
        </authorList>
    </citation>
    <scope>IDENTIFICATION</scope>
</reference>
<dbReference type="GO" id="GO:0016853">
    <property type="term" value="F:isomerase activity"/>
    <property type="evidence" value="ECO:0007669"/>
    <property type="project" value="UniProtKB-KW"/>
</dbReference>
<dbReference type="InParanoid" id="H3AX87"/>
<dbReference type="eggNOG" id="KOG1683">
    <property type="taxonomic scope" value="Eukaryota"/>
</dbReference>
<dbReference type="GeneTree" id="ENSGT00940000157516"/>
<dbReference type="EMBL" id="AFYH01099271">
    <property type="status" value="NOT_ANNOTATED_CDS"/>
    <property type="molecule type" value="Genomic_DNA"/>
</dbReference>
<protein>
    <submittedName>
        <fullName evidence="11">Enoyl-CoA hydratase and 3-hydroxyacyl CoA dehydrogenase</fullName>
    </submittedName>
</protein>
<dbReference type="OMA" id="YNGAAMG"/>
<dbReference type="EMBL" id="AFYH01099270">
    <property type="status" value="NOT_ANNOTATED_CDS"/>
    <property type="molecule type" value="Genomic_DNA"/>
</dbReference>
<dbReference type="GO" id="GO:0006635">
    <property type="term" value="P:fatty acid beta-oxidation"/>
    <property type="evidence" value="ECO:0007669"/>
    <property type="project" value="TreeGrafter"/>
</dbReference>
<dbReference type="EMBL" id="AFYH01099269">
    <property type="status" value="NOT_ANNOTATED_CDS"/>
    <property type="molecule type" value="Genomic_DNA"/>
</dbReference>
<dbReference type="PROSITE" id="PS00067">
    <property type="entry name" value="3HCDH"/>
    <property type="match status" value="1"/>
</dbReference>
<evidence type="ECO:0000256" key="6">
    <source>
        <dbReference type="ARBA" id="ARBA00023268"/>
    </source>
</evidence>
<dbReference type="SUPFAM" id="SSF48179">
    <property type="entry name" value="6-phosphogluconate dehydrogenase C-terminal domain-like"/>
    <property type="match status" value="2"/>
</dbReference>
<dbReference type="GO" id="GO:0005777">
    <property type="term" value="C:peroxisome"/>
    <property type="evidence" value="ECO:0007669"/>
    <property type="project" value="TreeGrafter"/>
</dbReference>
<evidence type="ECO:0000256" key="5">
    <source>
        <dbReference type="ARBA" id="ARBA00023239"/>
    </source>
</evidence>
<gene>
    <name evidence="11" type="primary">EHHADH</name>
</gene>
<dbReference type="PANTHER" id="PTHR23309:SF49">
    <property type="entry name" value="PEROXISOMAL BIFUNCTIONAL ENZYME"/>
    <property type="match status" value="1"/>
</dbReference>
<name>H3AX87_LATCH</name>
<keyword evidence="3" id="KW-0560">Oxidoreductase</keyword>
<sequence>GQPVSPRKVSGKAVQAPRNWEALLEESMMRLRKRSHGALSPLACVQAMRAAVLLPFPEGMKEEKRLMTVLITSGQAQAQQYLFFAERAVVKWTRSDGANWKTAQAALVQKAAVIGVGLGTMGRGIAVSLVKAGIPVIAVEADQKLLDQGKRAVTSLLKREDQKTHSKSTEKGLLELVSFTLDFHRLTEVDLVIETVFEDMSLKKDVFRKLSSLCKPGTFLCTNTSGLDIDEIASVTARPDLVVGTHFFAPAHVMKLLEVVYGRYTSATAIATAMKVGKKLNKIGVVVGNCSGFVGNRMMRPYVEQASFLIEEGSSPQEVDGVLEELGFTMGPFKTMDLSGLDVGWRSRKELGLTGPKLPPGTPFRQRHGKRYSPLPDILSEKGRYGQKSGKGWYQYEKPGGRIAAPDPWFQRLLEEYRKTYDIKTRYIDADEIIERCLYPLINEGFHLLDEGIASNPEYIDVIYVYGYGWPRHTGGPMFYAWMVGLPRVLEKLWKYQEAYPDILHLEPSNFLKKLVANGSPHPKQWKSLIGSSYSKL</sequence>
<keyword evidence="5" id="KW-0456">Lyase</keyword>
<dbReference type="EMBL" id="AFYH01099275">
    <property type="status" value="NOT_ANNOTATED_CDS"/>
    <property type="molecule type" value="Genomic_DNA"/>
</dbReference>
<dbReference type="Proteomes" id="UP000008672">
    <property type="component" value="Unassembled WGS sequence"/>
</dbReference>
<dbReference type="Gene3D" id="6.10.250.1420">
    <property type="match status" value="1"/>
</dbReference>
<evidence type="ECO:0000259" key="10">
    <source>
        <dbReference type="Pfam" id="PF02737"/>
    </source>
</evidence>
<dbReference type="EMBL" id="AFYH01099274">
    <property type="status" value="NOT_ANNOTATED_CDS"/>
    <property type="molecule type" value="Genomic_DNA"/>
</dbReference>
<dbReference type="SUPFAM" id="SSF51735">
    <property type="entry name" value="NAD(P)-binding Rossmann-fold domains"/>
    <property type="match status" value="1"/>
</dbReference>
<keyword evidence="12" id="KW-1185">Reference proteome</keyword>
<dbReference type="GO" id="GO:0016829">
    <property type="term" value="F:lyase activity"/>
    <property type="evidence" value="ECO:0007669"/>
    <property type="project" value="UniProtKB-KW"/>
</dbReference>
<dbReference type="InterPro" id="IPR006108">
    <property type="entry name" value="3HC_DH_C"/>
</dbReference>
<evidence type="ECO:0000313" key="11">
    <source>
        <dbReference type="Ensembl" id="ENSLACP00000014258.1"/>
    </source>
</evidence>
<comment type="catalytic activity">
    <reaction evidence="7">
        <text>(3S)-hydroxyhexadecanoyl-CoA + NAD(+) = 3-oxohexadecanoyl-CoA + NADH + H(+)</text>
        <dbReference type="Rhea" id="RHEA:31159"/>
        <dbReference type="ChEBI" id="CHEBI:15378"/>
        <dbReference type="ChEBI" id="CHEBI:57349"/>
        <dbReference type="ChEBI" id="CHEBI:57540"/>
        <dbReference type="ChEBI" id="CHEBI:57945"/>
        <dbReference type="ChEBI" id="CHEBI:62613"/>
    </reaction>
    <physiologicalReaction direction="left-to-right" evidence="7">
        <dbReference type="Rhea" id="RHEA:31160"/>
    </physiologicalReaction>
</comment>
<reference evidence="12" key="1">
    <citation type="submission" date="2011-08" db="EMBL/GenBank/DDBJ databases">
        <title>The draft genome of Latimeria chalumnae.</title>
        <authorList>
            <person name="Di Palma F."/>
            <person name="Alfoldi J."/>
            <person name="Johnson J."/>
            <person name="Berlin A."/>
            <person name="Gnerre S."/>
            <person name="Jaffe D."/>
            <person name="MacCallum I."/>
            <person name="Young S."/>
            <person name="Walker B.J."/>
            <person name="Lander E."/>
            <person name="Lindblad-Toh K."/>
        </authorList>
    </citation>
    <scope>NUCLEOTIDE SEQUENCE [LARGE SCALE GENOMIC DNA]</scope>
    <source>
        <strain evidence="12">Wild caught</strain>
    </source>
</reference>
<dbReference type="Pfam" id="PF02737">
    <property type="entry name" value="3HCDH_N"/>
    <property type="match status" value="1"/>
</dbReference>
<evidence type="ECO:0000259" key="9">
    <source>
        <dbReference type="Pfam" id="PF00725"/>
    </source>
</evidence>
<dbReference type="FunFam" id="3.40.50.720:FF:000009">
    <property type="entry name" value="Fatty oxidation complex, alpha subunit"/>
    <property type="match status" value="1"/>
</dbReference>
<comment type="catalytic activity">
    <reaction evidence="8">
        <text>(3S)-hydroxydecanoyl-CoA + NAD(+) = 3-oxodecanoyl-CoA + NADH + H(+)</text>
        <dbReference type="Rhea" id="RHEA:31187"/>
        <dbReference type="ChEBI" id="CHEBI:15378"/>
        <dbReference type="ChEBI" id="CHEBI:57540"/>
        <dbReference type="ChEBI" id="CHEBI:57945"/>
        <dbReference type="ChEBI" id="CHEBI:62548"/>
        <dbReference type="ChEBI" id="CHEBI:62616"/>
    </reaction>
    <physiologicalReaction direction="left-to-right" evidence="8">
        <dbReference type="Rhea" id="RHEA:31188"/>
    </physiologicalReaction>
</comment>
<dbReference type="HOGENOM" id="CLU_009834_16_3_1"/>
<dbReference type="GO" id="GO:0070403">
    <property type="term" value="F:NAD+ binding"/>
    <property type="evidence" value="ECO:0007669"/>
    <property type="project" value="InterPro"/>
</dbReference>
<evidence type="ECO:0000256" key="3">
    <source>
        <dbReference type="ARBA" id="ARBA00023002"/>
    </source>
</evidence>
<dbReference type="PANTHER" id="PTHR23309">
    <property type="entry name" value="3-HYDROXYACYL-COA DEHYROGENASE"/>
    <property type="match status" value="1"/>
</dbReference>
<dbReference type="Gene3D" id="1.10.1040.50">
    <property type="match status" value="1"/>
</dbReference>
<dbReference type="Pfam" id="PF00725">
    <property type="entry name" value="3HCDH"/>
    <property type="match status" value="2"/>
</dbReference>
<feature type="domain" description="3-hydroxyacyl-CoA dehydrogenase C-terminal" evidence="9">
    <location>
        <begin position="433"/>
        <end position="522"/>
    </location>
</feature>
<proteinExistence type="predicted"/>
<evidence type="ECO:0000313" key="12">
    <source>
        <dbReference type="Proteomes" id="UP000008672"/>
    </source>
</evidence>
<dbReference type="GO" id="GO:0003857">
    <property type="term" value="F:(3S)-3-hydroxyacyl-CoA dehydrogenase (NAD+) activity"/>
    <property type="evidence" value="ECO:0007669"/>
    <property type="project" value="TreeGrafter"/>
</dbReference>
<dbReference type="InterPro" id="IPR006176">
    <property type="entry name" value="3-OHacyl-CoA_DH_NAD-bd"/>
</dbReference>
<feature type="domain" description="3-hydroxyacyl-CoA dehydrogenase NAD binding" evidence="10">
    <location>
        <begin position="112"/>
        <end position="289"/>
    </location>
</feature>
<dbReference type="InterPro" id="IPR036291">
    <property type="entry name" value="NAD(P)-bd_dom_sf"/>
</dbReference>
<dbReference type="EMBL" id="AFYH01099276">
    <property type="status" value="NOT_ANNOTATED_CDS"/>
    <property type="molecule type" value="Genomic_DNA"/>
</dbReference>
<evidence type="ECO:0000256" key="1">
    <source>
        <dbReference type="ARBA" id="ARBA00000469"/>
    </source>
</evidence>
<comment type="pathway">
    <text evidence="2">Lipid metabolism; fatty acid beta-oxidation.</text>
</comment>
<dbReference type="InterPro" id="IPR008927">
    <property type="entry name" value="6-PGluconate_DH-like_C_sf"/>
</dbReference>
<dbReference type="AlphaFoldDB" id="H3AX87"/>
<dbReference type="Bgee" id="ENSLACG00000012550">
    <property type="expression patterns" value="Expressed in pectoral fin and 6 other cell types or tissues"/>
</dbReference>
<dbReference type="STRING" id="7897.ENSLACP00000014258"/>
<dbReference type="InterPro" id="IPR006180">
    <property type="entry name" value="3-OHacyl-CoA_DH_CS"/>
</dbReference>
<dbReference type="FunFam" id="1.10.1040.50:FF:000006">
    <property type="entry name" value="Peroxisomal bifunctional enzyme"/>
    <property type="match status" value="1"/>
</dbReference>
<dbReference type="EMBL" id="AFYH01099273">
    <property type="status" value="NOT_ANNOTATED_CDS"/>
    <property type="molecule type" value="Genomic_DNA"/>
</dbReference>